<dbReference type="Pfam" id="PF10604">
    <property type="entry name" value="Polyketide_cyc2"/>
    <property type="match status" value="1"/>
</dbReference>
<dbReference type="RefSeq" id="WP_379517430.1">
    <property type="nucleotide sequence ID" value="NZ_JBHSPA010000031.1"/>
</dbReference>
<gene>
    <name evidence="1" type="ORF">ACFPZ3_29050</name>
</gene>
<dbReference type="InterPro" id="IPR023393">
    <property type="entry name" value="START-like_dom_sf"/>
</dbReference>
<sequence length="151" mass="17817">MPGKTDNEIVIAAPVDVVWEMTNDLESWPTLFTEYERVEVLDREGDRVRFRLTMHPEPDGTVWSWVSERRTHPVSRTVHAKRVETGPLLEFMHIFWEYHEVDGGTRLRWIQQFEMKPSAPVDNEGAARHLNEQTRNEMRHIKEVIEQRVAA</sequence>
<keyword evidence="2" id="KW-1185">Reference proteome</keyword>
<proteinExistence type="predicted"/>
<name>A0ABW1CQG1_9ACTN</name>
<dbReference type="InterPro" id="IPR019587">
    <property type="entry name" value="Polyketide_cyclase/dehydratase"/>
</dbReference>
<reference evidence="2" key="1">
    <citation type="journal article" date="2019" name="Int. J. Syst. Evol. Microbiol.">
        <title>The Global Catalogue of Microorganisms (GCM) 10K type strain sequencing project: providing services to taxonomists for standard genome sequencing and annotation.</title>
        <authorList>
            <consortium name="The Broad Institute Genomics Platform"/>
            <consortium name="The Broad Institute Genome Sequencing Center for Infectious Disease"/>
            <person name="Wu L."/>
            <person name="Ma J."/>
        </authorList>
    </citation>
    <scope>NUCLEOTIDE SEQUENCE [LARGE SCALE GENOMIC DNA]</scope>
    <source>
        <strain evidence="2">CCUG 53903</strain>
    </source>
</reference>
<dbReference type="EMBL" id="JBHSPA010000031">
    <property type="protein sequence ID" value="MFC5827930.1"/>
    <property type="molecule type" value="Genomic_DNA"/>
</dbReference>
<comment type="caution">
    <text evidence="1">The sequence shown here is derived from an EMBL/GenBank/DDBJ whole genome shotgun (WGS) entry which is preliminary data.</text>
</comment>
<accession>A0ABW1CQG1</accession>
<dbReference type="Proteomes" id="UP001596058">
    <property type="component" value="Unassembled WGS sequence"/>
</dbReference>
<dbReference type="Gene3D" id="3.30.530.20">
    <property type="match status" value="1"/>
</dbReference>
<evidence type="ECO:0000313" key="2">
    <source>
        <dbReference type="Proteomes" id="UP001596058"/>
    </source>
</evidence>
<organism evidence="1 2">
    <name type="scientific">Nonomuraea insulae</name>
    <dbReference type="NCBI Taxonomy" id="1616787"/>
    <lineage>
        <taxon>Bacteria</taxon>
        <taxon>Bacillati</taxon>
        <taxon>Actinomycetota</taxon>
        <taxon>Actinomycetes</taxon>
        <taxon>Streptosporangiales</taxon>
        <taxon>Streptosporangiaceae</taxon>
        <taxon>Nonomuraea</taxon>
    </lineage>
</organism>
<evidence type="ECO:0000313" key="1">
    <source>
        <dbReference type="EMBL" id="MFC5827930.1"/>
    </source>
</evidence>
<protein>
    <submittedName>
        <fullName evidence="1">SRPBCC family protein</fullName>
    </submittedName>
</protein>
<dbReference type="SUPFAM" id="SSF55961">
    <property type="entry name" value="Bet v1-like"/>
    <property type="match status" value="1"/>
</dbReference>